<sequence>MGQTWNEQYTVMRSRAVLGSIKKGLLARLGNSVLTYVVPWLKLPKFAMECGKFENGGYNTQGLRVCLGDQFENHSARGALRLFSLLHGQVICSLRRQYGSISARAGTDRPTF</sequence>
<reference evidence="1 2" key="1">
    <citation type="journal article" date="2019" name="Mol. Biol. Evol.">
        <title>Blast fungal genomes show frequent chromosomal changes, gene gains and losses, and effector gene turnover.</title>
        <authorList>
            <person name="Gomez Luciano L.B."/>
            <person name="Jason Tsai I."/>
            <person name="Chuma I."/>
            <person name="Tosa Y."/>
            <person name="Chen Y.H."/>
            <person name="Li J.Y."/>
            <person name="Li M.Y."/>
            <person name="Jade Lu M.Y."/>
            <person name="Nakayashiki H."/>
            <person name="Li W.H."/>
        </authorList>
    </citation>
    <scope>NUCLEOTIDE SEQUENCE [LARGE SCALE GENOMIC DNA]</scope>
    <source>
        <strain evidence="1">MZ5-1-6</strain>
    </source>
</reference>
<dbReference type="EMBL" id="CP034205">
    <property type="protein sequence ID" value="QBZ56989.1"/>
    <property type="molecule type" value="Genomic_DNA"/>
</dbReference>
<dbReference type="Proteomes" id="UP000294847">
    <property type="component" value="Chromosome 2"/>
</dbReference>
<evidence type="ECO:0000313" key="1">
    <source>
        <dbReference type="EMBL" id="QBZ56989.1"/>
    </source>
</evidence>
<protein>
    <submittedName>
        <fullName evidence="1">Uncharacterized protein</fullName>
    </submittedName>
</protein>
<accession>A0A4P7N3I2</accession>
<gene>
    <name evidence="1" type="ORF">PoMZ_01907</name>
</gene>
<evidence type="ECO:0000313" key="2">
    <source>
        <dbReference type="Proteomes" id="UP000294847"/>
    </source>
</evidence>
<organism evidence="1 2">
    <name type="scientific">Pyricularia oryzae</name>
    <name type="common">Rice blast fungus</name>
    <name type="synonym">Magnaporthe oryzae</name>
    <dbReference type="NCBI Taxonomy" id="318829"/>
    <lineage>
        <taxon>Eukaryota</taxon>
        <taxon>Fungi</taxon>
        <taxon>Dikarya</taxon>
        <taxon>Ascomycota</taxon>
        <taxon>Pezizomycotina</taxon>
        <taxon>Sordariomycetes</taxon>
        <taxon>Sordariomycetidae</taxon>
        <taxon>Magnaporthales</taxon>
        <taxon>Pyriculariaceae</taxon>
        <taxon>Pyricularia</taxon>
    </lineage>
</organism>
<proteinExistence type="predicted"/>
<name>A0A4P7N3I2_PYROR</name>
<dbReference type="AlphaFoldDB" id="A0A4P7N3I2"/>